<comment type="catalytic activity">
    <reaction evidence="6 7">
        <text>L-threonylcarbamoyladenylate + adenosine(37) in tRNA = N(6)-L-threonylcarbamoyladenosine(37) in tRNA + AMP + H(+)</text>
        <dbReference type="Rhea" id="RHEA:37059"/>
        <dbReference type="Rhea" id="RHEA-COMP:10162"/>
        <dbReference type="Rhea" id="RHEA-COMP:10163"/>
        <dbReference type="ChEBI" id="CHEBI:15378"/>
        <dbReference type="ChEBI" id="CHEBI:73682"/>
        <dbReference type="ChEBI" id="CHEBI:74411"/>
        <dbReference type="ChEBI" id="CHEBI:74418"/>
        <dbReference type="ChEBI" id="CHEBI:456215"/>
        <dbReference type="EC" id="2.3.1.234"/>
    </reaction>
</comment>
<evidence type="ECO:0000256" key="5">
    <source>
        <dbReference type="ARBA" id="ARBA00023315"/>
    </source>
</evidence>
<evidence type="ECO:0000256" key="1">
    <source>
        <dbReference type="ARBA" id="ARBA00022679"/>
    </source>
</evidence>
<feature type="binding site" evidence="7">
    <location>
        <position position="126"/>
    </location>
    <ligand>
        <name>Fe cation</name>
        <dbReference type="ChEBI" id="CHEBI:24875"/>
    </ligand>
</feature>
<organism evidence="9 10">
    <name type="scientific">Mesorhizobium australicum</name>
    <dbReference type="NCBI Taxonomy" id="536018"/>
    <lineage>
        <taxon>Bacteria</taxon>
        <taxon>Pseudomonadati</taxon>
        <taxon>Pseudomonadota</taxon>
        <taxon>Alphaproteobacteria</taxon>
        <taxon>Hyphomicrobiales</taxon>
        <taxon>Phyllobacteriaceae</taxon>
        <taxon>Mesorhizobium</taxon>
    </lineage>
</organism>
<dbReference type="Pfam" id="PF00814">
    <property type="entry name" value="TsaD"/>
    <property type="match status" value="1"/>
</dbReference>
<feature type="domain" description="Gcp-like" evidence="8">
    <location>
        <begin position="34"/>
        <end position="325"/>
    </location>
</feature>
<keyword evidence="3 7" id="KW-0479">Metal-binding</keyword>
<dbReference type="PRINTS" id="PR00789">
    <property type="entry name" value="OSIALOPTASE"/>
</dbReference>
<feature type="binding site" evidence="7">
    <location>
        <position position="190"/>
    </location>
    <ligand>
        <name>substrate</name>
    </ligand>
</feature>
<dbReference type="GO" id="GO:0005506">
    <property type="term" value="F:iron ion binding"/>
    <property type="evidence" value="ECO:0007669"/>
    <property type="project" value="UniProtKB-UniRule"/>
</dbReference>
<dbReference type="HAMAP" id="MF_01445">
    <property type="entry name" value="TsaD"/>
    <property type="match status" value="1"/>
</dbReference>
<sequence length="368" mass="38658">MQLVKPTRLMLGIETSCDETAASVVALDVDGRPEILSNVVLSQIEEHAAFGGVVPEIAARAHVEALDGIIEAALQESGKDLAEMEGIAATAGPGLIGGLIVGLMTGKALASVSGKPLYPVNHLEGHALAARLVDDVAFPYLVLLVSGGHTQIILVRGVGDYERWASTIDDALGEAFDKTAKLLGLPYPGGPNVEKAALAGDASRFDFPRPLKGEARPDFSFSGLKTAVRQAATAIAPLTEKDIADICASFQVAVGETLQDRVARSLTRFRGMFPGQQTPTLVVAGGVAANRAIRAALELVCERNGFRFLAPPMKLCTDNAAMIAWAGLERLRAGIEPDEAMHFAPRSRWPLDESAAPLIGAGKRGAKA</sequence>
<proteinExistence type="inferred from homology"/>
<dbReference type="AlphaFoldDB" id="A0A1X7PZD8"/>
<dbReference type="GO" id="GO:0061711">
    <property type="term" value="F:tRNA N(6)-L-threonylcarbamoyladenine synthase activity"/>
    <property type="evidence" value="ECO:0007669"/>
    <property type="project" value="UniProtKB-EC"/>
</dbReference>
<dbReference type="FunFam" id="3.30.420.40:FF:000012">
    <property type="entry name" value="tRNA N6-adenosine threonylcarbamoyltransferase"/>
    <property type="match status" value="1"/>
</dbReference>
<dbReference type="CDD" id="cd24133">
    <property type="entry name" value="ASKHA_NBD_TsaD_bac"/>
    <property type="match status" value="1"/>
</dbReference>
<dbReference type="GO" id="GO:0002949">
    <property type="term" value="P:tRNA threonylcarbamoyladenosine modification"/>
    <property type="evidence" value="ECO:0007669"/>
    <property type="project" value="UniProtKB-UniRule"/>
</dbReference>
<evidence type="ECO:0000256" key="7">
    <source>
        <dbReference type="HAMAP-Rule" id="MF_01445"/>
    </source>
</evidence>
<dbReference type="NCBIfam" id="TIGR03723">
    <property type="entry name" value="T6A_TsaD_YgjD"/>
    <property type="match status" value="1"/>
</dbReference>
<feature type="binding site" evidence="7">
    <location>
        <position position="290"/>
    </location>
    <ligand>
        <name>substrate</name>
    </ligand>
</feature>
<keyword evidence="2 7" id="KW-0819">tRNA processing</keyword>
<dbReference type="GO" id="GO:0005737">
    <property type="term" value="C:cytoplasm"/>
    <property type="evidence" value="ECO:0007669"/>
    <property type="project" value="UniProtKB-SubCell"/>
</dbReference>
<evidence type="ECO:0000256" key="6">
    <source>
        <dbReference type="ARBA" id="ARBA00048117"/>
    </source>
</evidence>
<gene>
    <name evidence="7" type="primary">tsaD</name>
    <name evidence="9" type="ORF">SAMN02982922_5816</name>
</gene>
<evidence type="ECO:0000313" key="9">
    <source>
        <dbReference type="EMBL" id="SMH57472.1"/>
    </source>
</evidence>
<comment type="function">
    <text evidence="7">Required for the formation of a threonylcarbamoyl group on adenosine at position 37 (t(6)A37) in tRNAs that read codons beginning with adenine. Is involved in the transfer of the threonylcarbamoyl moiety of threonylcarbamoyl-AMP (TC-AMP) to the N6 group of A37, together with TsaE and TsaB. TsaD likely plays a direct catalytic role in this reaction.</text>
</comment>
<keyword evidence="5 7" id="KW-0012">Acyltransferase</keyword>
<dbReference type="PANTHER" id="PTHR11735:SF6">
    <property type="entry name" value="TRNA N6-ADENOSINE THREONYLCARBAMOYLTRANSFERASE, MITOCHONDRIAL"/>
    <property type="match status" value="1"/>
</dbReference>
<comment type="similarity">
    <text evidence="7">Belongs to the KAE1 / TsaD family.</text>
</comment>
<evidence type="ECO:0000256" key="4">
    <source>
        <dbReference type="ARBA" id="ARBA00023004"/>
    </source>
</evidence>
<dbReference type="NCBIfam" id="TIGR00329">
    <property type="entry name" value="gcp_kae1"/>
    <property type="match status" value="1"/>
</dbReference>
<comment type="subcellular location">
    <subcellularLocation>
        <location evidence="7">Cytoplasm</location>
    </subcellularLocation>
</comment>
<accession>A0A1X7PZD8</accession>
<protein>
    <recommendedName>
        <fullName evidence="7">tRNA N6-adenosine threonylcarbamoyltransferase</fullName>
        <ecNumber evidence="7">2.3.1.234</ecNumber>
    </recommendedName>
    <alternativeName>
        <fullName evidence="7">N6-L-threonylcarbamoyladenine synthase</fullName>
        <shortName evidence="7">t(6)A synthase</shortName>
    </alternativeName>
    <alternativeName>
        <fullName evidence="7">t(6)A37 threonylcarbamoyladenosine biosynthesis protein TsaD</fullName>
    </alternativeName>
    <alternativeName>
        <fullName evidence="7">tRNA threonylcarbamoyladenosine biosynthesis protein TsaD</fullName>
    </alternativeName>
</protein>
<dbReference type="InterPro" id="IPR017861">
    <property type="entry name" value="KAE1/TsaD"/>
</dbReference>
<keyword evidence="4 7" id="KW-0408">Iron</keyword>
<dbReference type="EMBL" id="FXBL01000004">
    <property type="protein sequence ID" value="SMH57472.1"/>
    <property type="molecule type" value="Genomic_DNA"/>
</dbReference>
<feature type="binding site" evidence="7">
    <location>
        <position position="194"/>
    </location>
    <ligand>
        <name>substrate</name>
    </ligand>
</feature>
<dbReference type="EC" id="2.3.1.234" evidence="7"/>
<dbReference type="InterPro" id="IPR022450">
    <property type="entry name" value="TsaD"/>
</dbReference>
<evidence type="ECO:0000259" key="8">
    <source>
        <dbReference type="Pfam" id="PF00814"/>
    </source>
</evidence>
<keyword evidence="10" id="KW-1185">Reference proteome</keyword>
<comment type="cofactor">
    <cofactor evidence="7">
        <name>Fe(2+)</name>
        <dbReference type="ChEBI" id="CHEBI:29033"/>
    </cofactor>
    <text evidence="7">Binds 1 Fe(2+) ion per subunit.</text>
</comment>
<keyword evidence="7" id="KW-0963">Cytoplasm</keyword>
<evidence type="ECO:0000256" key="2">
    <source>
        <dbReference type="ARBA" id="ARBA00022694"/>
    </source>
</evidence>
<dbReference type="Gene3D" id="3.30.420.40">
    <property type="match status" value="2"/>
</dbReference>
<dbReference type="PANTHER" id="PTHR11735">
    <property type="entry name" value="TRNA N6-ADENOSINE THREONYLCARBAMOYLTRANSFERASE"/>
    <property type="match status" value="1"/>
</dbReference>
<evidence type="ECO:0000313" key="10">
    <source>
        <dbReference type="Proteomes" id="UP000193083"/>
    </source>
</evidence>
<dbReference type="InterPro" id="IPR000905">
    <property type="entry name" value="Gcp-like_dom"/>
</dbReference>
<name>A0A1X7PZD8_9HYPH</name>
<feature type="binding site" evidence="7">
    <location>
        <position position="318"/>
    </location>
    <ligand>
        <name>Fe cation</name>
        <dbReference type="ChEBI" id="CHEBI:24875"/>
    </ligand>
</feature>
<feature type="binding site" evidence="7">
    <location>
        <position position="177"/>
    </location>
    <ligand>
        <name>substrate</name>
    </ligand>
</feature>
<reference evidence="9 10" key="1">
    <citation type="submission" date="2017-04" db="EMBL/GenBank/DDBJ databases">
        <authorList>
            <person name="Afonso C.L."/>
            <person name="Miller P.J."/>
            <person name="Scott M.A."/>
            <person name="Spackman E."/>
            <person name="Goraichik I."/>
            <person name="Dimitrov K.M."/>
            <person name="Suarez D.L."/>
            <person name="Swayne D.E."/>
        </authorList>
    </citation>
    <scope>NUCLEOTIDE SEQUENCE [LARGE SCALE GENOMIC DNA]</scope>
    <source>
        <strain evidence="9 10">B5P</strain>
    </source>
</reference>
<evidence type="ECO:0000256" key="3">
    <source>
        <dbReference type="ARBA" id="ARBA00022723"/>
    </source>
</evidence>
<dbReference type="SUPFAM" id="SSF53067">
    <property type="entry name" value="Actin-like ATPase domain"/>
    <property type="match status" value="2"/>
</dbReference>
<keyword evidence="1 7" id="KW-0808">Transferase</keyword>
<feature type="binding site" evidence="7">
    <location>
        <begin position="144"/>
        <end position="148"/>
    </location>
    <ligand>
        <name>substrate</name>
    </ligand>
</feature>
<dbReference type="Proteomes" id="UP000193083">
    <property type="component" value="Unassembled WGS sequence"/>
</dbReference>
<feature type="binding site" evidence="7">
    <location>
        <position position="122"/>
    </location>
    <ligand>
        <name>Fe cation</name>
        <dbReference type="ChEBI" id="CHEBI:24875"/>
    </ligand>
</feature>
<dbReference type="InterPro" id="IPR043129">
    <property type="entry name" value="ATPase_NBD"/>
</dbReference>